<dbReference type="InterPro" id="IPR003165">
    <property type="entry name" value="Piwi"/>
</dbReference>
<dbReference type="Gene3D" id="3.30.420.10">
    <property type="entry name" value="Ribonuclease H-like superfamily/Ribonuclease H"/>
    <property type="match status" value="1"/>
</dbReference>
<dbReference type="SUPFAM" id="SSF101690">
    <property type="entry name" value="PAZ domain"/>
    <property type="match status" value="1"/>
</dbReference>
<dbReference type="EMBL" id="KB644415">
    <property type="protein sequence ID" value="EPS33372.1"/>
    <property type="molecule type" value="Genomic_DNA"/>
</dbReference>
<protein>
    <recommendedName>
        <fullName evidence="6">Piwi domain-containing protein</fullName>
    </recommendedName>
</protein>
<dbReference type="InterPro" id="IPR014811">
    <property type="entry name" value="ArgoL1"/>
</dbReference>
<evidence type="ECO:0000256" key="1">
    <source>
        <dbReference type="SAM" id="MobiDB-lite"/>
    </source>
</evidence>
<dbReference type="Pfam" id="PF02171">
    <property type="entry name" value="Piwi"/>
    <property type="match status" value="1"/>
</dbReference>
<dbReference type="OrthoDB" id="10252740at2759"/>
<dbReference type="InterPro" id="IPR032474">
    <property type="entry name" value="Argonaute_N"/>
</dbReference>
<evidence type="ECO:0000259" key="2">
    <source>
        <dbReference type="PROSITE" id="PS50821"/>
    </source>
</evidence>
<dbReference type="InterPro" id="IPR036085">
    <property type="entry name" value="PAZ_dom_sf"/>
</dbReference>
<feature type="compositionally biased region" description="Gly residues" evidence="1">
    <location>
        <begin position="76"/>
        <end position="103"/>
    </location>
</feature>
<dbReference type="CDD" id="cd02846">
    <property type="entry name" value="PAZ_argonaute_like"/>
    <property type="match status" value="1"/>
</dbReference>
<evidence type="ECO:0000313" key="4">
    <source>
        <dbReference type="EMBL" id="EPS33372.1"/>
    </source>
</evidence>
<feature type="region of interest" description="Disordered" evidence="1">
    <location>
        <begin position="1"/>
        <end position="107"/>
    </location>
</feature>
<dbReference type="GO" id="GO:0003723">
    <property type="term" value="F:RNA binding"/>
    <property type="evidence" value="ECO:0007669"/>
    <property type="project" value="InterPro"/>
</dbReference>
<keyword evidence="5" id="KW-1185">Reference proteome</keyword>
<dbReference type="Pfam" id="PF16486">
    <property type="entry name" value="ArgoN"/>
    <property type="match status" value="1"/>
</dbReference>
<dbReference type="InterPro" id="IPR045246">
    <property type="entry name" value="Piwi_ago-like"/>
</dbReference>
<dbReference type="STRING" id="933388.S8BEC1"/>
<feature type="domain" description="Piwi" evidence="3">
    <location>
        <begin position="647"/>
        <end position="965"/>
    </location>
</feature>
<reference evidence="4 5" key="1">
    <citation type="journal article" date="2013" name="PLoS ONE">
        <title>Genomic and secretomic analyses reveal unique features of the lignocellulolytic enzyme system of Penicillium decumbens.</title>
        <authorList>
            <person name="Liu G."/>
            <person name="Zhang L."/>
            <person name="Wei X."/>
            <person name="Zou G."/>
            <person name="Qin Y."/>
            <person name="Ma L."/>
            <person name="Li J."/>
            <person name="Zheng H."/>
            <person name="Wang S."/>
            <person name="Wang C."/>
            <person name="Xun L."/>
            <person name="Zhao G.-P."/>
            <person name="Zhou Z."/>
            <person name="Qu Y."/>
        </authorList>
    </citation>
    <scope>NUCLEOTIDE SEQUENCE [LARGE SCALE GENOMIC DNA]</scope>
    <source>
        <strain evidence="5">114-2 / CGMCC 5302</strain>
    </source>
</reference>
<evidence type="ECO:0000313" key="5">
    <source>
        <dbReference type="Proteomes" id="UP000019376"/>
    </source>
</evidence>
<dbReference type="PROSITE" id="PS50821">
    <property type="entry name" value="PAZ"/>
    <property type="match status" value="1"/>
</dbReference>
<dbReference type="PANTHER" id="PTHR22891">
    <property type="entry name" value="EUKARYOTIC TRANSLATION INITIATION FACTOR 2C"/>
    <property type="match status" value="1"/>
</dbReference>
<dbReference type="Pfam" id="PF08699">
    <property type="entry name" value="ArgoL1"/>
    <property type="match status" value="1"/>
</dbReference>
<dbReference type="eggNOG" id="KOG1041">
    <property type="taxonomic scope" value="Eukaryota"/>
</dbReference>
<dbReference type="HOGENOM" id="CLU_004544_4_1_1"/>
<dbReference type="AlphaFoldDB" id="S8BEC1"/>
<dbReference type="Proteomes" id="UP000019376">
    <property type="component" value="Unassembled WGS sequence"/>
</dbReference>
<dbReference type="SMART" id="SM01163">
    <property type="entry name" value="DUF1785"/>
    <property type="match status" value="1"/>
</dbReference>
<dbReference type="InterPro" id="IPR012337">
    <property type="entry name" value="RNaseH-like_sf"/>
</dbReference>
<dbReference type="Pfam" id="PF02170">
    <property type="entry name" value="PAZ"/>
    <property type="match status" value="1"/>
</dbReference>
<organism evidence="4 5">
    <name type="scientific">Penicillium oxalicum (strain 114-2 / CGMCC 5302)</name>
    <name type="common">Penicillium decumbens</name>
    <dbReference type="NCBI Taxonomy" id="933388"/>
    <lineage>
        <taxon>Eukaryota</taxon>
        <taxon>Fungi</taxon>
        <taxon>Dikarya</taxon>
        <taxon>Ascomycota</taxon>
        <taxon>Pezizomycotina</taxon>
        <taxon>Eurotiomycetes</taxon>
        <taxon>Eurotiomycetidae</taxon>
        <taxon>Eurotiales</taxon>
        <taxon>Aspergillaceae</taxon>
        <taxon>Penicillium</taxon>
    </lineage>
</organism>
<accession>S8BEC1</accession>
<dbReference type="InterPro" id="IPR036397">
    <property type="entry name" value="RNaseH_sf"/>
</dbReference>
<name>S8BEC1_PENO1</name>
<proteinExistence type="predicted"/>
<evidence type="ECO:0008006" key="6">
    <source>
        <dbReference type="Google" id="ProtNLM"/>
    </source>
</evidence>
<dbReference type="SUPFAM" id="SSF53098">
    <property type="entry name" value="Ribonuclease H-like"/>
    <property type="match status" value="1"/>
</dbReference>
<feature type="compositionally biased region" description="Gly residues" evidence="1">
    <location>
        <begin position="1"/>
        <end position="52"/>
    </location>
</feature>
<dbReference type="CDD" id="cd04657">
    <property type="entry name" value="Piwi_ago-like"/>
    <property type="match status" value="1"/>
</dbReference>
<dbReference type="Gene3D" id="3.40.50.2300">
    <property type="match status" value="1"/>
</dbReference>
<gene>
    <name evidence="4" type="ORF">PDE_08334</name>
</gene>
<dbReference type="Gene3D" id="2.170.260.10">
    <property type="entry name" value="paz domain"/>
    <property type="match status" value="1"/>
</dbReference>
<evidence type="ECO:0000259" key="3">
    <source>
        <dbReference type="PROSITE" id="PS50822"/>
    </source>
</evidence>
<dbReference type="PhylomeDB" id="S8BEC1"/>
<dbReference type="InterPro" id="IPR003100">
    <property type="entry name" value="PAZ_dom"/>
</dbReference>
<feature type="domain" description="PAZ" evidence="2">
    <location>
        <begin position="348"/>
        <end position="477"/>
    </location>
</feature>
<dbReference type="SMART" id="SM00950">
    <property type="entry name" value="Piwi"/>
    <property type="match status" value="1"/>
</dbReference>
<dbReference type="PROSITE" id="PS50822">
    <property type="entry name" value="PIWI"/>
    <property type="match status" value="1"/>
</dbReference>
<sequence>MSGANRGGSGRGGRGGGGGRGSGGGRGGGRGGGGGGGGRPAAGSAGGGGQSGQSGQSGQFGQSGGTPRRDDHGNRGGRSGGGGRGGGSGGSGGGGGGKGGGGSSSSWKMLQGEATLDVKSWAYEDECMGEAPKERGRLALRPGYGSIGREILLRANYFAMSIKPEMKIYSWIAKIEPAPRHKRQLPAIWARILAVGRIAQAAPATDYANELVTIRDIAPAGPLNIHIQDGNSEAEFSVTLQSNGIINMDSFVEDLREPAGRSFVENEAIVVRLLNIMMATNPATDSGIVTLGKGNNNRFYWVDDRQESVDLTAGLICLRGYYASVRLGAGRIYLNLSVNHSAFYRPGPLWELCLAFSSHHGQDRHLFHRYLKMLQVECSHLTDKTPNGAVPRRKTIWGLAEPGDGAKEAHPPRIKQLGSCPNNVQFYHNTHERYMSVEEYFRLEYRMELKHGDKPVVNVGNKQKPVYLPMDVLTVPPGRVFRGELSSAQRQNIIKFSCRKPPENYDSIIGDGLEITGVTDRRTVPFEFQVGSKMAVVAARVLPAPVLKYRSGRDTPKGGSWNLIRKQFSRYISVNGYAAVVFHKESRQDQSLANCFMAFQDKMNELGMDMKGVILPPLFINLKKEPLTQINQVNEMFDMLKKRRITFAVILMPSGVERVFDYIKWRSETVEGISTHCCMTTKFQKTEGSAQYYANNAMKVNLRLGGVNQVLEMPASSLIASGKTMIVGLDVTHPSATDPETFPSIASIVASTNPLLGQWPGEVKIQEARVEEVQHLKSMLLGRLRRWRTDNGSLPENILIYRDGVSEGQYEMVVTSELQQVREACRAIYGASSTPRISIIVGGKRHNTRFFATKAGDLDRTSNCPNGTVVDRGITRPIYWEFFLQAQAPLQGSARSARYVVVHDEIFTNATVRRQHLGGSSATDAVQELTHNICYMMGRCTRSISYSTPAFLSDRFADRARKYVRAYYWEMAVLRNNPRPPAPGDNVTTLAPTLAEKMVYI</sequence>